<gene>
    <name evidence="4" type="ORF">DL89DRAFT_291106</name>
</gene>
<comment type="similarity">
    <text evidence="1">Belongs to the ATP-dependent AMP-binding enzyme family.</text>
</comment>
<dbReference type="SUPFAM" id="SSF56801">
    <property type="entry name" value="Acetyl-CoA synthetase-like"/>
    <property type="match status" value="1"/>
</dbReference>
<dbReference type="GO" id="GO:0016405">
    <property type="term" value="F:CoA-ligase activity"/>
    <property type="evidence" value="ECO:0007669"/>
    <property type="project" value="TreeGrafter"/>
</dbReference>
<evidence type="ECO:0000313" key="4">
    <source>
        <dbReference type="EMBL" id="ORX71794.1"/>
    </source>
</evidence>
<dbReference type="AlphaFoldDB" id="A0A1Y1WF56"/>
<keyword evidence="2" id="KW-0436">Ligase</keyword>
<dbReference type="STRING" id="61395.A0A1Y1WF56"/>
<protein>
    <submittedName>
        <fullName evidence="4">Acetyl-CoA synthetase-like protein</fullName>
    </submittedName>
</protein>
<dbReference type="PANTHER" id="PTHR24096:SF149">
    <property type="entry name" value="AMP-BINDING DOMAIN-CONTAINING PROTEIN-RELATED"/>
    <property type="match status" value="1"/>
</dbReference>
<dbReference type="Proteomes" id="UP000193922">
    <property type="component" value="Unassembled WGS sequence"/>
</dbReference>
<feature type="domain" description="AMP-dependent synthetase/ligase" evidence="3">
    <location>
        <begin position="33"/>
        <end position="187"/>
    </location>
</feature>
<keyword evidence="5" id="KW-1185">Reference proteome</keyword>
<sequence>MVFTSPHADITVPPLDLPTFLFSYAEQHSVFGTQPDLPAYIDDDVIISYAELKHMASTFAAGLVNKLRLKPQDHVALVLPNTAFYGILVLGTHMAGCVCVTTNPLNTSSELAHQFRMTQTKAVVTTMGALATLADSHIMTIDGNEDNFRRACSSRPFPHAYIATKKQATTTPALVVFSSGTQGLPKGTSAATANDPVIAEAERERKPRATIAGYTQVVMRRFDVEEFCALDAAVQTDVCSSGAACLCFSWQRAQYVKNYDLSSLVYLNCGAAPLGRELQDEGTRAAGCVITNAYGLSEASPVTHRSQIHGTPVGSAGVLLASMECKIVDDGGKELGAGQQGEICIRGPNLLIATASCHTGDIGYVDSSGYYFVTDRKKELIKYNGFQRSLAIPDAKLATEIPKAFVVVRPEHSKPGIAMDVREWVDDRVAYYKKLRGGVAIVKEIPNVASSSRPKL</sequence>
<evidence type="ECO:0000313" key="5">
    <source>
        <dbReference type="Proteomes" id="UP000193922"/>
    </source>
</evidence>
<dbReference type="InterPro" id="IPR000873">
    <property type="entry name" value="AMP-dep_synth/lig_dom"/>
</dbReference>
<dbReference type="EMBL" id="MCFD01000003">
    <property type="protein sequence ID" value="ORX71794.1"/>
    <property type="molecule type" value="Genomic_DNA"/>
</dbReference>
<proteinExistence type="inferred from homology"/>
<accession>A0A1Y1WF56</accession>
<evidence type="ECO:0000256" key="2">
    <source>
        <dbReference type="ARBA" id="ARBA00022598"/>
    </source>
</evidence>
<dbReference type="Pfam" id="PF00501">
    <property type="entry name" value="AMP-binding"/>
    <property type="match status" value="2"/>
</dbReference>
<dbReference type="RefSeq" id="XP_040745218.1">
    <property type="nucleotide sequence ID" value="XM_040890162.1"/>
</dbReference>
<evidence type="ECO:0000256" key="1">
    <source>
        <dbReference type="ARBA" id="ARBA00006432"/>
    </source>
</evidence>
<name>A0A1Y1WF56_9FUNG</name>
<reference evidence="4 5" key="1">
    <citation type="submission" date="2016-07" db="EMBL/GenBank/DDBJ databases">
        <title>Pervasive Adenine N6-methylation of Active Genes in Fungi.</title>
        <authorList>
            <consortium name="DOE Joint Genome Institute"/>
            <person name="Mondo S.J."/>
            <person name="Dannebaum R.O."/>
            <person name="Kuo R.C."/>
            <person name="Labutti K."/>
            <person name="Haridas S."/>
            <person name="Kuo A."/>
            <person name="Salamov A."/>
            <person name="Ahrendt S.R."/>
            <person name="Lipzen A."/>
            <person name="Sullivan W."/>
            <person name="Andreopoulos W.B."/>
            <person name="Clum A."/>
            <person name="Lindquist E."/>
            <person name="Daum C."/>
            <person name="Ramamoorthy G.K."/>
            <person name="Gryganskyi A."/>
            <person name="Culley D."/>
            <person name="Magnuson J.K."/>
            <person name="James T.Y."/>
            <person name="O'Malley M.A."/>
            <person name="Stajich J.E."/>
            <person name="Spatafora J.W."/>
            <person name="Visel A."/>
            <person name="Grigoriev I.V."/>
        </authorList>
    </citation>
    <scope>NUCLEOTIDE SEQUENCE [LARGE SCALE GENOMIC DNA]</scope>
    <source>
        <strain evidence="4 5">ATCC 12442</strain>
    </source>
</reference>
<dbReference type="InterPro" id="IPR042099">
    <property type="entry name" value="ANL_N_sf"/>
</dbReference>
<evidence type="ECO:0000259" key="3">
    <source>
        <dbReference type="Pfam" id="PF00501"/>
    </source>
</evidence>
<dbReference type="GeneID" id="63806810"/>
<comment type="caution">
    <text evidence="4">The sequence shown here is derived from an EMBL/GenBank/DDBJ whole genome shotgun (WGS) entry which is preliminary data.</text>
</comment>
<organism evidence="4 5">
    <name type="scientific">Linderina pennispora</name>
    <dbReference type="NCBI Taxonomy" id="61395"/>
    <lineage>
        <taxon>Eukaryota</taxon>
        <taxon>Fungi</taxon>
        <taxon>Fungi incertae sedis</taxon>
        <taxon>Zoopagomycota</taxon>
        <taxon>Kickxellomycotina</taxon>
        <taxon>Kickxellomycetes</taxon>
        <taxon>Kickxellales</taxon>
        <taxon>Kickxellaceae</taxon>
        <taxon>Linderina</taxon>
    </lineage>
</organism>
<dbReference type="OrthoDB" id="1898221at2759"/>
<feature type="domain" description="AMP-dependent synthetase/ligase" evidence="3">
    <location>
        <begin position="248"/>
        <end position="350"/>
    </location>
</feature>
<dbReference type="Gene3D" id="3.40.50.12780">
    <property type="entry name" value="N-terminal domain of ligase-like"/>
    <property type="match status" value="2"/>
</dbReference>
<dbReference type="PANTHER" id="PTHR24096">
    <property type="entry name" value="LONG-CHAIN-FATTY-ACID--COA LIGASE"/>
    <property type="match status" value="1"/>
</dbReference>